<dbReference type="GO" id="GO:0015977">
    <property type="term" value="P:carbon fixation"/>
    <property type="evidence" value="ECO:0007669"/>
    <property type="project" value="UniProtKB-ARBA"/>
</dbReference>
<proteinExistence type="inferred from homology"/>
<sequence>MKDNKQILAEKLALANLGGGQERIDKQHAKGKLTARERIHFLLDEGSFEEMGALVTHRTKDFGMEKQVFYGDGVVTGYGTINGRQVCVFAQDFTVFGGALSETHAEKICKIMDMAMKIGVPMIGLNDSGGARIQEGVRSLGGYADIFYKNVMASGVIPQISAIMGPCAGGAVYSPAMTDFTLMVENSSYMFVTGPNVVKTVTNEEVTSEELGGALTHATKSGVTHLTAANDIQCINQIKQMISYMPQNCEDKATDIPFEPGNEIRDVLEDIVPENANQPYDMRNVINGIIDQDSFFEIHEAYADNIVVGFARLGGKSIGIVANQPISLAGVLDVDSSKKAARFTRFCDCFNIPLLVLVDVPGFLPGTDQEWNGIITNGAKLLYALSEATVPKVTVITRKAYGGAYDVMNSKHIGADLNYAWPGAEIAVMGAKGASEIIFRKEISAADDPEAKLAEKEAEYAKLFANPYSAAQRGFIDEVILPKDTRRKLIKAYTMLENKVATLPKKKHGNIPL</sequence>
<gene>
    <name evidence="5" type="ORF">DFQ03_0603</name>
</gene>
<dbReference type="RefSeq" id="WP_133671515.1">
    <property type="nucleotide sequence ID" value="NZ_SNZW01000011.1"/>
</dbReference>
<dbReference type="EMBL" id="SNZW01000011">
    <property type="protein sequence ID" value="TDS18892.1"/>
    <property type="molecule type" value="Genomic_DNA"/>
</dbReference>
<evidence type="ECO:0000313" key="5">
    <source>
        <dbReference type="EMBL" id="TDS18892.1"/>
    </source>
</evidence>
<comment type="caution">
    <text evidence="5">The sequence shown here is derived from an EMBL/GenBank/DDBJ whole genome shotgun (WGS) entry which is preliminary data.</text>
</comment>
<dbReference type="FunFam" id="3.90.226.10:FF:000017">
    <property type="entry name" value="Propionyl-CoA carboxylase subunit beta 5"/>
    <property type="match status" value="1"/>
</dbReference>
<name>A0A4R7DEI6_9FLAO</name>
<evidence type="ECO:0000259" key="4">
    <source>
        <dbReference type="PROSITE" id="PS50989"/>
    </source>
</evidence>
<dbReference type="InterPro" id="IPR011762">
    <property type="entry name" value="COA_CT_N"/>
</dbReference>
<dbReference type="InterPro" id="IPR011763">
    <property type="entry name" value="COA_CT_C"/>
</dbReference>
<dbReference type="GO" id="GO:0009317">
    <property type="term" value="C:acetyl-CoA carboxylase complex"/>
    <property type="evidence" value="ECO:0007669"/>
    <property type="project" value="UniProtKB-ARBA"/>
</dbReference>
<dbReference type="AlphaFoldDB" id="A0A4R7DEI6"/>
<organism evidence="5 6">
    <name type="scientific">Maribacter caenipelagi</name>
    <dbReference type="NCBI Taxonomy" id="1447781"/>
    <lineage>
        <taxon>Bacteria</taxon>
        <taxon>Pseudomonadati</taxon>
        <taxon>Bacteroidota</taxon>
        <taxon>Flavobacteriia</taxon>
        <taxon>Flavobacteriales</taxon>
        <taxon>Flavobacteriaceae</taxon>
        <taxon>Maribacter</taxon>
    </lineage>
</organism>
<feature type="domain" description="CoA carboxyltransferase C-terminal" evidence="4">
    <location>
        <begin position="260"/>
        <end position="506"/>
    </location>
</feature>
<evidence type="ECO:0000256" key="1">
    <source>
        <dbReference type="ARBA" id="ARBA00006102"/>
    </source>
</evidence>
<dbReference type="InterPro" id="IPR051047">
    <property type="entry name" value="AccD/PCCB"/>
</dbReference>
<dbReference type="PANTHER" id="PTHR43842:SF2">
    <property type="entry name" value="PROPIONYL-COA CARBOXYLASE BETA CHAIN, MITOCHONDRIAL"/>
    <property type="match status" value="1"/>
</dbReference>
<dbReference type="GO" id="GO:0003989">
    <property type="term" value="F:acetyl-CoA carboxylase activity"/>
    <property type="evidence" value="ECO:0007669"/>
    <property type="project" value="UniProtKB-ARBA"/>
</dbReference>
<dbReference type="OrthoDB" id="9803706at2"/>
<protein>
    <recommendedName>
        <fullName evidence="2">Propionyl-CoA carboxylase beta chain</fullName>
    </recommendedName>
</protein>
<evidence type="ECO:0000256" key="2">
    <source>
        <dbReference type="ARBA" id="ARBA00074538"/>
    </source>
</evidence>
<dbReference type="Pfam" id="PF01039">
    <property type="entry name" value="Carboxyl_trans"/>
    <property type="match status" value="1"/>
</dbReference>
<accession>A0A4R7DEI6</accession>
<dbReference type="GO" id="GO:0004658">
    <property type="term" value="F:propionyl-CoA carboxylase activity"/>
    <property type="evidence" value="ECO:0007669"/>
    <property type="project" value="UniProtKB-ARBA"/>
</dbReference>
<keyword evidence="6" id="KW-1185">Reference proteome</keyword>
<dbReference type="Gene3D" id="3.90.226.10">
    <property type="entry name" value="2-enoyl-CoA Hydratase, Chain A, domain 1"/>
    <property type="match status" value="2"/>
</dbReference>
<dbReference type="PANTHER" id="PTHR43842">
    <property type="entry name" value="PROPIONYL-COA CARBOXYLASE BETA CHAIN"/>
    <property type="match status" value="1"/>
</dbReference>
<evidence type="ECO:0000313" key="6">
    <source>
        <dbReference type="Proteomes" id="UP000295274"/>
    </source>
</evidence>
<dbReference type="InterPro" id="IPR029045">
    <property type="entry name" value="ClpP/crotonase-like_dom_sf"/>
</dbReference>
<comment type="similarity">
    <text evidence="1">Belongs to the AccD/PCCB family.</text>
</comment>
<dbReference type="Proteomes" id="UP000295274">
    <property type="component" value="Unassembled WGS sequence"/>
</dbReference>
<feature type="domain" description="CoA carboxyltransferase N-terminal" evidence="3">
    <location>
        <begin position="1"/>
        <end position="257"/>
    </location>
</feature>
<evidence type="ECO:0000259" key="3">
    <source>
        <dbReference type="PROSITE" id="PS50980"/>
    </source>
</evidence>
<dbReference type="SUPFAM" id="SSF52096">
    <property type="entry name" value="ClpP/crotonase"/>
    <property type="match status" value="2"/>
</dbReference>
<reference evidence="5 6" key="1">
    <citation type="submission" date="2019-03" db="EMBL/GenBank/DDBJ databases">
        <title>Genomic Encyclopedia of Type Strains, Phase III (KMG-III): the genomes of soil and plant-associated and newly described type strains.</title>
        <authorList>
            <person name="Whitman W."/>
        </authorList>
    </citation>
    <scope>NUCLEOTIDE SEQUENCE [LARGE SCALE GENOMIC DNA]</scope>
    <source>
        <strain evidence="5 6">CECT 8455</strain>
    </source>
</reference>
<dbReference type="FunFam" id="3.90.226.10:FF:000016">
    <property type="entry name" value="Propionyl-CoA carboxylase, beta subunit"/>
    <property type="match status" value="1"/>
</dbReference>
<dbReference type="InterPro" id="IPR034733">
    <property type="entry name" value="AcCoA_carboxyl_beta"/>
</dbReference>
<dbReference type="PROSITE" id="PS50989">
    <property type="entry name" value="COA_CT_CTER"/>
    <property type="match status" value="1"/>
</dbReference>
<dbReference type="PROSITE" id="PS50980">
    <property type="entry name" value="COA_CT_NTER"/>
    <property type="match status" value="1"/>
</dbReference>